<evidence type="ECO:0000256" key="2">
    <source>
        <dbReference type="ARBA" id="ARBA00022448"/>
    </source>
</evidence>
<evidence type="ECO:0000256" key="1">
    <source>
        <dbReference type="ARBA" id="ARBA00004571"/>
    </source>
</evidence>
<keyword evidence="3 8" id="KW-1134">Transmembrane beta strand</keyword>
<dbReference type="InterPro" id="IPR039426">
    <property type="entry name" value="TonB-dep_rcpt-like"/>
</dbReference>
<feature type="chain" id="PRO_5020808745" evidence="11">
    <location>
        <begin position="24"/>
        <end position="702"/>
    </location>
</feature>
<dbReference type="PROSITE" id="PS52016">
    <property type="entry name" value="TONB_DEPENDENT_REC_3"/>
    <property type="match status" value="1"/>
</dbReference>
<feature type="region of interest" description="Disordered" evidence="10">
    <location>
        <begin position="288"/>
        <end position="314"/>
    </location>
</feature>
<evidence type="ECO:0000259" key="13">
    <source>
        <dbReference type="Pfam" id="PF07715"/>
    </source>
</evidence>
<organism evidence="14 15">
    <name type="scientific">Acinetobacter calcoaceticus</name>
    <dbReference type="NCBI Taxonomy" id="471"/>
    <lineage>
        <taxon>Bacteria</taxon>
        <taxon>Pseudomonadati</taxon>
        <taxon>Pseudomonadota</taxon>
        <taxon>Gammaproteobacteria</taxon>
        <taxon>Moraxellales</taxon>
        <taxon>Moraxellaceae</taxon>
        <taxon>Acinetobacter</taxon>
        <taxon>Acinetobacter calcoaceticus/baumannii complex</taxon>
    </lineage>
</organism>
<dbReference type="NCBIfam" id="NF038289">
    <property type="entry name" value="Zn_piracy_ZnuD"/>
    <property type="match status" value="1"/>
</dbReference>
<comment type="caution">
    <text evidence="14">The sequence shown here is derived from an EMBL/GenBank/DDBJ whole genome shotgun (WGS) entry which is preliminary data.</text>
</comment>
<evidence type="ECO:0000313" key="15">
    <source>
        <dbReference type="Proteomes" id="UP000294963"/>
    </source>
</evidence>
<keyword evidence="4 8" id="KW-0812">Transmembrane</keyword>
<dbReference type="Gene3D" id="2.170.130.10">
    <property type="entry name" value="TonB-dependent receptor, plug domain"/>
    <property type="match status" value="1"/>
</dbReference>
<dbReference type="PANTHER" id="PTHR30069:SF40">
    <property type="entry name" value="TONB-DEPENDENT RECEPTOR NMB0964-RELATED"/>
    <property type="match status" value="1"/>
</dbReference>
<gene>
    <name evidence="14" type="ORF">EC844_106111</name>
</gene>
<dbReference type="GO" id="GO:0044718">
    <property type="term" value="P:siderophore transmembrane transport"/>
    <property type="evidence" value="ECO:0007669"/>
    <property type="project" value="TreeGrafter"/>
</dbReference>
<keyword evidence="2 8" id="KW-0813">Transport</keyword>
<keyword evidence="6 8" id="KW-0472">Membrane</keyword>
<evidence type="ECO:0000256" key="5">
    <source>
        <dbReference type="ARBA" id="ARBA00023077"/>
    </source>
</evidence>
<keyword evidence="14" id="KW-0675">Receptor</keyword>
<dbReference type="SUPFAM" id="SSF56935">
    <property type="entry name" value="Porins"/>
    <property type="match status" value="1"/>
</dbReference>
<dbReference type="AlphaFoldDB" id="A0A4V2R1E4"/>
<name>A0A4V2R1E4_ACICA</name>
<evidence type="ECO:0000256" key="3">
    <source>
        <dbReference type="ARBA" id="ARBA00022452"/>
    </source>
</evidence>
<reference evidence="14 15" key="1">
    <citation type="submission" date="2019-03" db="EMBL/GenBank/DDBJ databases">
        <title>Genomic analyses of the natural microbiome of Caenorhabditis elegans.</title>
        <authorList>
            <person name="Samuel B."/>
        </authorList>
    </citation>
    <scope>NUCLEOTIDE SEQUENCE [LARGE SCALE GENOMIC DNA]</scope>
    <source>
        <strain evidence="14 15">JUb89</strain>
    </source>
</reference>
<dbReference type="Proteomes" id="UP000294963">
    <property type="component" value="Unassembled WGS sequence"/>
</dbReference>
<dbReference type="InterPro" id="IPR037066">
    <property type="entry name" value="Plug_dom_sf"/>
</dbReference>
<evidence type="ECO:0000256" key="9">
    <source>
        <dbReference type="RuleBase" id="RU003357"/>
    </source>
</evidence>
<accession>A0A4V2R1E4</accession>
<evidence type="ECO:0000256" key="8">
    <source>
        <dbReference type="PROSITE-ProRule" id="PRU01360"/>
    </source>
</evidence>
<comment type="similarity">
    <text evidence="8 9">Belongs to the TonB-dependent receptor family.</text>
</comment>
<keyword evidence="5 9" id="KW-0798">TonB box</keyword>
<evidence type="ECO:0000256" key="6">
    <source>
        <dbReference type="ARBA" id="ARBA00023136"/>
    </source>
</evidence>
<feature type="domain" description="TonB-dependent receptor plug" evidence="13">
    <location>
        <begin position="48"/>
        <end position="146"/>
    </location>
</feature>
<sequence>MNRLSQSALALSIWSILTNTSWAEQQSPVPVELATITVTAQSDVGFIQAEQTVKQAQLQQSASTLGDALQNELSVSSSGFGAGASRPVIRGQEGARLKVTSNASDTMDVSSLSPDHVVTIDPQLSEKIEVIRGPASLLYAAGSVGGLVNVTDGKIPTQMPEKGYEAQVGVRYNTGNDEKLVQAGATVALGSNVALRVEGLKRDANNYIAPNYIVTEDHGDHVHQNKERRVDNTFAESENFNLGLSWIGERGFAGMAYSKRKDQYGLPGHSHEYEDCHLHGMSLHCGGHGHDDHEGEGHEGAGHGHDHDEDGHAHGGPWIDLVSERYDFRSELNDPFHGFSTLRFQASYTDYRHDEIEEGNIATRFESKAYDGRLELEHQTIAGWDGLWGVQASQQKLNLNGEEAILAPNKTHKYSLFGLEKNQWKDLRFELGTRVDYQKNQIDSDQKDFSGTAFSYSGATHWDFAPDYTLSLTASHQERLPLAQELYSDGKHFATNTYEKGNQNLNKEQSNNLELGLNFDNQQLSYKVNLYHNWFDDYIYAQTLDRYKDFRLIEYNQDSAKFYGLEGKVAYQLNPVYNVGLFGDYVRGKIDNDNAPRVPAGRVGTRVDAAFDDHWAGSAEFYHVFEQDKISAFESATDGYNMLNLGLSYTGTGAGKYKAAQEYRVFFNANNLLDQQVYQHASFLPQIPQMGRNFMMGVNLNF</sequence>
<evidence type="ECO:0000256" key="7">
    <source>
        <dbReference type="ARBA" id="ARBA00023237"/>
    </source>
</evidence>
<dbReference type="InterPro" id="IPR012910">
    <property type="entry name" value="Plug_dom"/>
</dbReference>
<feature type="signal peptide" evidence="11">
    <location>
        <begin position="1"/>
        <end position="23"/>
    </location>
</feature>
<dbReference type="GO" id="GO:0009279">
    <property type="term" value="C:cell outer membrane"/>
    <property type="evidence" value="ECO:0007669"/>
    <property type="project" value="UniProtKB-SubCell"/>
</dbReference>
<dbReference type="EMBL" id="SLVJ01000006">
    <property type="protein sequence ID" value="TCM68128.1"/>
    <property type="molecule type" value="Genomic_DNA"/>
</dbReference>
<evidence type="ECO:0000259" key="12">
    <source>
        <dbReference type="Pfam" id="PF00593"/>
    </source>
</evidence>
<keyword evidence="11" id="KW-0732">Signal</keyword>
<protein>
    <submittedName>
        <fullName evidence="14">Iron complex outermembrane receptor protein</fullName>
    </submittedName>
</protein>
<evidence type="ECO:0000256" key="11">
    <source>
        <dbReference type="SAM" id="SignalP"/>
    </source>
</evidence>
<feature type="compositionally biased region" description="Basic and acidic residues" evidence="10">
    <location>
        <begin position="288"/>
        <end position="313"/>
    </location>
</feature>
<comment type="subcellular location">
    <subcellularLocation>
        <location evidence="1 8">Cell outer membrane</location>
        <topology evidence="1 8">Multi-pass membrane protein</topology>
    </subcellularLocation>
</comment>
<proteinExistence type="inferred from homology"/>
<keyword evidence="7 8" id="KW-0998">Cell outer membrane</keyword>
<dbReference type="InterPro" id="IPR000531">
    <property type="entry name" value="Beta-barrel_TonB"/>
</dbReference>
<evidence type="ECO:0000256" key="4">
    <source>
        <dbReference type="ARBA" id="ARBA00022692"/>
    </source>
</evidence>
<evidence type="ECO:0000256" key="10">
    <source>
        <dbReference type="SAM" id="MobiDB-lite"/>
    </source>
</evidence>
<dbReference type="Pfam" id="PF07715">
    <property type="entry name" value="Plug"/>
    <property type="match status" value="1"/>
</dbReference>
<dbReference type="Gene3D" id="2.40.170.20">
    <property type="entry name" value="TonB-dependent receptor, beta-barrel domain"/>
    <property type="match status" value="1"/>
</dbReference>
<dbReference type="GO" id="GO:0015344">
    <property type="term" value="F:siderophore uptake transmembrane transporter activity"/>
    <property type="evidence" value="ECO:0007669"/>
    <property type="project" value="TreeGrafter"/>
</dbReference>
<evidence type="ECO:0000313" key="14">
    <source>
        <dbReference type="EMBL" id="TCM68128.1"/>
    </source>
</evidence>
<dbReference type="PANTHER" id="PTHR30069">
    <property type="entry name" value="TONB-DEPENDENT OUTER MEMBRANE RECEPTOR"/>
    <property type="match status" value="1"/>
</dbReference>
<feature type="domain" description="TonB-dependent receptor-like beta-barrel" evidence="12">
    <location>
        <begin position="304"/>
        <end position="672"/>
    </location>
</feature>
<dbReference type="InterPro" id="IPR036942">
    <property type="entry name" value="Beta-barrel_TonB_sf"/>
</dbReference>
<dbReference type="Pfam" id="PF00593">
    <property type="entry name" value="TonB_dep_Rec_b-barrel"/>
    <property type="match status" value="1"/>
</dbReference>
<dbReference type="InterPro" id="IPR049843">
    <property type="entry name" value="ZnuD"/>
</dbReference>
<dbReference type="OrthoDB" id="9795928at2"/>
<keyword evidence="15" id="KW-1185">Reference proteome</keyword>